<evidence type="ECO:0000256" key="1">
    <source>
        <dbReference type="ARBA" id="ARBA00005641"/>
    </source>
</evidence>
<dbReference type="PANTHER" id="PTHR31297:SF41">
    <property type="entry name" value="ENDOGLUCANASE, PUTATIVE (AFU_ORTHOLOGUE AFUA_5G01830)-RELATED"/>
    <property type="match status" value="1"/>
</dbReference>
<keyword evidence="8" id="KW-0624">Polysaccharide degradation</keyword>
<feature type="domain" description="Carbohydrate binding X2" evidence="12">
    <location>
        <begin position="386"/>
        <end position="469"/>
    </location>
</feature>
<evidence type="ECO:0000256" key="4">
    <source>
        <dbReference type="ARBA" id="ARBA00023001"/>
    </source>
</evidence>
<dbReference type="FunFam" id="3.20.20.80:FF:000152">
    <property type="entry name" value="Extracellular endoglucanase"/>
    <property type="match status" value="1"/>
</dbReference>
<keyword evidence="4" id="KW-0136">Cellulose degradation</keyword>
<dbReference type="RefSeq" id="XP_024739973.1">
    <property type="nucleotide sequence ID" value="XM_024876753.1"/>
</dbReference>
<dbReference type="Pfam" id="PF00150">
    <property type="entry name" value="Cellulase"/>
    <property type="match status" value="1"/>
</dbReference>
<dbReference type="InterPro" id="IPR017853">
    <property type="entry name" value="GH"/>
</dbReference>
<dbReference type="InterPro" id="IPR016282">
    <property type="entry name" value="Glyco_hydro_5_endoGlcnase_B"/>
</dbReference>
<dbReference type="SUPFAM" id="SSF81296">
    <property type="entry name" value="E set domains"/>
    <property type="match status" value="1"/>
</dbReference>
<keyword evidence="2 10" id="KW-0732">Signal</keyword>
<evidence type="ECO:0000256" key="6">
    <source>
        <dbReference type="ARBA" id="ARBA00023295"/>
    </source>
</evidence>
<comment type="similarity">
    <text evidence="1 9">Belongs to the glycosyl hydrolase 5 (cellulase A) family.</text>
</comment>
<evidence type="ECO:0000256" key="3">
    <source>
        <dbReference type="ARBA" id="ARBA00022801"/>
    </source>
</evidence>
<dbReference type="GO" id="GO:0008422">
    <property type="term" value="F:beta-glucosidase activity"/>
    <property type="evidence" value="ECO:0007669"/>
    <property type="project" value="TreeGrafter"/>
</dbReference>
<dbReference type="AlphaFoldDB" id="A0A2J6TJ70"/>
<accession>A0A2J6TJ70</accession>
<dbReference type="Gene3D" id="2.60.40.10">
    <property type="entry name" value="Immunoglobulins"/>
    <property type="match status" value="1"/>
</dbReference>
<keyword evidence="3 9" id="KW-0378">Hydrolase</keyword>
<dbReference type="InterPro" id="IPR005102">
    <property type="entry name" value="Carbo-bd_X2"/>
</dbReference>
<feature type="signal peptide" evidence="10">
    <location>
        <begin position="1"/>
        <end position="19"/>
    </location>
</feature>
<name>A0A2J6TJ70_9HELO</name>
<dbReference type="PIRSF" id="PIRSF001043">
    <property type="entry name" value="Endoglucanase_B"/>
    <property type="match status" value="1"/>
</dbReference>
<dbReference type="Proteomes" id="UP000235371">
    <property type="component" value="Unassembled WGS sequence"/>
</dbReference>
<dbReference type="STRING" id="1095630.A0A2J6TJ70"/>
<dbReference type="GO" id="GO:0009986">
    <property type="term" value="C:cell surface"/>
    <property type="evidence" value="ECO:0007669"/>
    <property type="project" value="TreeGrafter"/>
</dbReference>
<keyword evidence="14" id="KW-1185">Reference proteome</keyword>
<sequence length="582" mass="63538">MRKSALLSLMSGAFGGVQSLAFRTISQSCTGSFTPISAAAAFAALDPGWNLGNTLDATPDEGSWNNARVQATTFSQIKAKGFKSIRIPDLQTYDKNIVTWAYHFVDSSPTWTVNATWMDRVETVVDQALALGVSVILNVHHDSWIWADVTASNANLTQIEEKFTRLWSQIGTRFACKSSKLIFEAINEPPGSTQAHGDELNKLNDMFLQAINAAGGWNSQRVVSLSGLGMDTVKTSQFFVKPELFPNQPWGLQFHYYSPYDFVTSAWGKTIWGSDSDKAALVSDFQLFKSNFTSVPAFVGEFGASPVTTEPAARWKWFDFIARTAKSFNYPLILWDSGADDFNRPANTWNDPVTLDVWFNAAAGINNTLADSTTDPQATSQITGASLFHKVGEPVYSQSVTYLMNGNTLTSVKTSAGTALSSSQYSMPGGTLTLSETYLATLYNLTSTPGIKETLTLTFSSGTSLTLQIVQYSTPTMATTTYKIDTSTDLQMPITYAGLPVVAAVKAILTDGSFLVDDWTKYLGPLQQGRWSFGDWSCDKGTFSVNVQGLQVMKAANQTVTLTLEFFPRSLGANLLNITFTQ</sequence>
<dbReference type="GO" id="GO:0030245">
    <property type="term" value="P:cellulose catabolic process"/>
    <property type="evidence" value="ECO:0007669"/>
    <property type="project" value="UniProtKB-KW"/>
</dbReference>
<dbReference type="GO" id="GO:0071555">
    <property type="term" value="P:cell wall organization"/>
    <property type="evidence" value="ECO:0007669"/>
    <property type="project" value="UniProtKB-KW"/>
</dbReference>
<evidence type="ECO:0000256" key="5">
    <source>
        <dbReference type="ARBA" id="ARBA00023277"/>
    </source>
</evidence>
<dbReference type="OrthoDB" id="412536at2759"/>
<evidence type="ECO:0000256" key="9">
    <source>
        <dbReference type="RuleBase" id="RU361153"/>
    </source>
</evidence>
<dbReference type="SUPFAM" id="SSF51445">
    <property type="entry name" value="(Trans)glycosidases"/>
    <property type="match status" value="1"/>
</dbReference>
<evidence type="ECO:0000313" key="14">
    <source>
        <dbReference type="Proteomes" id="UP000235371"/>
    </source>
</evidence>
<keyword evidence="5" id="KW-0119">Carbohydrate metabolism</keyword>
<evidence type="ECO:0000256" key="10">
    <source>
        <dbReference type="SAM" id="SignalP"/>
    </source>
</evidence>
<dbReference type="PANTHER" id="PTHR31297">
    <property type="entry name" value="GLUCAN ENDO-1,6-BETA-GLUCOSIDASE B"/>
    <property type="match status" value="1"/>
</dbReference>
<dbReference type="GO" id="GO:0005576">
    <property type="term" value="C:extracellular region"/>
    <property type="evidence" value="ECO:0007669"/>
    <property type="project" value="TreeGrafter"/>
</dbReference>
<dbReference type="Pfam" id="PF03442">
    <property type="entry name" value="CBM_X2"/>
    <property type="match status" value="1"/>
</dbReference>
<dbReference type="InterPro" id="IPR050386">
    <property type="entry name" value="Glycosyl_hydrolase_5"/>
</dbReference>
<feature type="domain" description="Glycoside hydrolase family 5" evidence="11">
    <location>
        <begin position="61"/>
        <end position="339"/>
    </location>
</feature>
<dbReference type="Gene3D" id="3.20.20.80">
    <property type="entry name" value="Glycosidases"/>
    <property type="match status" value="1"/>
</dbReference>
<dbReference type="UniPathway" id="UPA00164"/>
<protein>
    <submittedName>
        <fullName evidence="13">Glycoside hydrolase family 5 protein</fullName>
    </submittedName>
</protein>
<feature type="chain" id="PRO_5014319575" evidence="10">
    <location>
        <begin position="20"/>
        <end position="582"/>
    </location>
</feature>
<reference evidence="13 14" key="1">
    <citation type="submission" date="2016-04" db="EMBL/GenBank/DDBJ databases">
        <title>A degradative enzymes factory behind the ericoid mycorrhizal symbiosis.</title>
        <authorList>
            <consortium name="DOE Joint Genome Institute"/>
            <person name="Martino E."/>
            <person name="Morin E."/>
            <person name="Grelet G."/>
            <person name="Kuo A."/>
            <person name="Kohler A."/>
            <person name="Daghino S."/>
            <person name="Barry K."/>
            <person name="Choi C."/>
            <person name="Cichocki N."/>
            <person name="Clum A."/>
            <person name="Copeland A."/>
            <person name="Hainaut M."/>
            <person name="Haridas S."/>
            <person name="Labutti K."/>
            <person name="Lindquist E."/>
            <person name="Lipzen A."/>
            <person name="Khouja H.-R."/>
            <person name="Murat C."/>
            <person name="Ohm R."/>
            <person name="Olson A."/>
            <person name="Spatafora J."/>
            <person name="Veneault-Fourrey C."/>
            <person name="Henrissat B."/>
            <person name="Grigoriev I."/>
            <person name="Martin F."/>
            <person name="Perotto S."/>
        </authorList>
    </citation>
    <scope>NUCLEOTIDE SEQUENCE [LARGE SCALE GENOMIC DNA]</scope>
    <source>
        <strain evidence="13 14">E</strain>
    </source>
</reference>
<evidence type="ECO:0000259" key="12">
    <source>
        <dbReference type="Pfam" id="PF03442"/>
    </source>
</evidence>
<gene>
    <name evidence="13" type="ORF">K444DRAFT_556582</name>
</gene>
<organism evidence="13 14">
    <name type="scientific">Hyaloscypha bicolor E</name>
    <dbReference type="NCBI Taxonomy" id="1095630"/>
    <lineage>
        <taxon>Eukaryota</taxon>
        <taxon>Fungi</taxon>
        <taxon>Dikarya</taxon>
        <taxon>Ascomycota</taxon>
        <taxon>Pezizomycotina</taxon>
        <taxon>Leotiomycetes</taxon>
        <taxon>Helotiales</taxon>
        <taxon>Hyaloscyphaceae</taxon>
        <taxon>Hyaloscypha</taxon>
        <taxon>Hyaloscypha bicolor</taxon>
    </lineage>
</organism>
<dbReference type="InterPro" id="IPR013783">
    <property type="entry name" value="Ig-like_fold"/>
</dbReference>
<evidence type="ECO:0000259" key="11">
    <source>
        <dbReference type="Pfam" id="PF00150"/>
    </source>
</evidence>
<dbReference type="InterPro" id="IPR001547">
    <property type="entry name" value="Glyco_hydro_5"/>
</dbReference>
<dbReference type="GeneID" id="36584832"/>
<dbReference type="InterPro" id="IPR014756">
    <property type="entry name" value="Ig_E-set"/>
</dbReference>
<keyword evidence="7" id="KW-0961">Cell wall biogenesis/degradation</keyword>
<proteinExistence type="inferred from homology"/>
<dbReference type="InParanoid" id="A0A2J6TJ70"/>
<keyword evidence="6 9" id="KW-0326">Glycosidase</keyword>
<dbReference type="EMBL" id="KZ613782">
    <property type="protein sequence ID" value="PMD63069.1"/>
    <property type="molecule type" value="Genomic_DNA"/>
</dbReference>
<evidence type="ECO:0000256" key="8">
    <source>
        <dbReference type="ARBA" id="ARBA00023326"/>
    </source>
</evidence>
<evidence type="ECO:0000256" key="7">
    <source>
        <dbReference type="ARBA" id="ARBA00023316"/>
    </source>
</evidence>
<evidence type="ECO:0000313" key="13">
    <source>
        <dbReference type="EMBL" id="PMD63069.1"/>
    </source>
</evidence>
<dbReference type="GO" id="GO:0005978">
    <property type="term" value="P:glycogen biosynthetic process"/>
    <property type="evidence" value="ECO:0007669"/>
    <property type="project" value="UniProtKB-UniPathway"/>
</dbReference>
<evidence type="ECO:0000256" key="2">
    <source>
        <dbReference type="ARBA" id="ARBA00022729"/>
    </source>
</evidence>